<evidence type="ECO:0000313" key="1">
    <source>
        <dbReference type="EMBL" id="OMJ94966.1"/>
    </source>
</evidence>
<organism evidence="1 2">
    <name type="scientific">Stentor coeruleus</name>
    <dbReference type="NCBI Taxonomy" id="5963"/>
    <lineage>
        <taxon>Eukaryota</taxon>
        <taxon>Sar</taxon>
        <taxon>Alveolata</taxon>
        <taxon>Ciliophora</taxon>
        <taxon>Postciliodesmatophora</taxon>
        <taxon>Heterotrichea</taxon>
        <taxon>Heterotrichida</taxon>
        <taxon>Stentoridae</taxon>
        <taxon>Stentor</taxon>
    </lineage>
</organism>
<reference evidence="1 2" key="1">
    <citation type="submission" date="2016-11" db="EMBL/GenBank/DDBJ databases">
        <title>The macronuclear genome of Stentor coeruleus: a giant cell with tiny introns.</title>
        <authorList>
            <person name="Slabodnick M."/>
            <person name="Ruby J.G."/>
            <person name="Reiff S.B."/>
            <person name="Swart E.C."/>
            <person name="Gosai S."/>
            <person name="Prabakaran S."/>
            <person name="Witkowska E."/>
            <person name="Larue G.E."/>
            <person name="Fisher S."/>
            <person name="Freeman R.M."/>
            <person name="Gunawardena J."/>
            <person name="Chu W."/>
            <person name="Stover N.A."/>
            <person name="Gregory B.D."/>
            <person name="Nowacki M."/>
            <person name="Derisi J."/>
            <person name="Roy S.W."/>
            <person name="Marshall W.F."/>
            <person name="Sood P."/>
        </authorList>
    </citation>
    <scope>NUCLEOTIDE SEQUENCE [LARGE SCALE GENOMIC DNA]</scope>
    <source>
        <strain evidence="1">WM001</strain>
    </source>
</reference>
<protein>
    <submittedName>
        <fullName evidence="1">Uncharacterized protein</fullName>
    </submittedName>
</protein>
<dbReference type="OrthoDB" id="326498at2759"/>
<sequence>MNPLLPILAKISNNKNKRLESDNLKSVISKVRVLQKRASPCGCANNPNANIKDLDLALEQSKRREQDFDGYISKELGKLNCLKQSPLRITKSKTDEQVITEYAELGNSPSIALTPIPEDTKKESTPDIVSERRIKTIPKFRVRTSSPGLASRRSKISQEFITRLSTPATKYFGQAYSIRPEILQDTLKADKLMNECIKLNKEMKKMRNIRTAEEKGNRRERAMMKEFITGKKTQVKDANSDNYKEDQLKLDLKIAKNLMRGKKIWKLNHVSFVATVDRMINSMPMVKK</sequence>
<evidence type="ECO:0000313" key="2">
    <source>
        <dbReference type="Proteomes" id="UP000187209"/>
    </source>
</evidence>
<keyword evidence="2" id="KW-1185">Reference proteome</keyword>
<dbReference type="EMBL" id="MPUH01000019">
    <property type="protein sequence ID" value="OMJ94966.1"/>
    <property type="molecule type" value="Genomic_DNA"/>
</dbReference>
<proteinExistence type="predicted"/>
<dbReference type="AlphaFoldDB" id="A0A1R2D146"/>
<gene>
    <name evidence="1" type="ORF">SteCoe_1829</name>
</gene>
<accession>A0A1R2D146</accession>
<comment type="caution">
    <text evidence="1">The sequence shown here is derived from an EMBL/GenBank/DDBJ whole genome shotgun (WGS) entry which is preliminary data.</text>
</comment>
<name>A0A1R2D146_9CILI</name>
<dbReference type="Proteomes" id="UP000187209">
    <property type="component" value="Unassembled WGS sequence"/>
</dbReference>